<feature type="compositionally biased region" description="Basic and acidic residues" evidence="4">
    <location>
        <begin position="102"/>
        <end position="134"/>
    </location>
</feature>
<dbReference type="SUPFAM" id="SSF54928">
    <property type="entry name" value="RNA-binding domain, RBD"/>
    <property type="match status" value="4"/>
</dbReference>
<dbReference type="SMART" id="SM00360">
    <property type="entry name" value="RRM"/>
    <property type="match status" value="4"/>
</dbReference>
<dbReference type="InterPro" id="IPR000504">
    <property type="entry name" value="RRM_dom"/>
</dbReference>
<evidence type="ECO:0000256" key="2">
    <source>
        <dbReference type="ARBA" id="ARBA00022884"/>
    </source>
</evidence>
<feature type="compositionally biased region" description="Basic and acidic residues" evidence="4">
    <location>
        <begin position="153"/>
        <end position="186"/>
    </location>
</feature>
<evidence type="ECO:0000256" key="4">
    <source>
        <dbReference type="SAM" id="MobiDB-lite"/>
    </source>
</evidence>
<evidence type="ECO:0000256" key="3">
    <source>
        <dbReference type="PROSITE-ProRule" id="PRU00176"/>
    </source>
</evidence>
<evidence type="ECO:0000259" key="5">
    <source>
        <dbReference type="PROSITE" id="PS50102"/>
    </source>
</evidence>
<feature type="domain" description="RRM" evidence="5">
    <location>
        <begin position="531"/>
        <end position="606"/>
    </location>
</feature>
<dbReference type="EMBL" id="GGLE01002723">
    <property type="protein sequence ID" value="MBY06849.1"/>
    <property type="molecule type" value="Transcribed_RNA"/>
</dbReference>
<keyword evidence="1" id="KW-0677">Repeat</keyword>
<sequence>MSIIIRLQNLPWAANSLDIRRYFQGLNIPEGGVHIVGGEKGDAFIAFSTDEDARQAMERDGGKIKDIRVKLLLSSRAEMQRVIDQARAQHTSPQSVPVPAKPMREDRRGRTPPERERRVTPDYNRRDRARDRSPRNSRRRRGERSHSRSPSYRGRDRERRDRGRDDRRKSFDDPASRNPESQEAKPRGGAGGPHQNGADAGSSCASASDKSASDLAQQKSAPPIWDAQGAGTMDIKMWAGGNEADKGPASAAFAATVGGPSPLFPIRQGSPRENRSQGDGALGATGMIGNSAAIGGSLMPPALPPGMAMMTGGMQQIPFNGPINMAAGMTGMAGNIAGNMPAGVLSGILANSATLGGIGFGPGVIGGLQQAVLDGMGSSGVVFDKGAGGDGLHKFSDGGDRLSERSRIGDTFHRSHQDGQMSETCCIEIRGLAREPRPRDVKDFFRGLRIQESGIRVLISDGGQKSLAVGFLSKWDARDALKANNQMFGSDRINVLPLPEDIFETAEVLRGFGGGPGPVGNARFIPREEDLIVLMKGLPYSCTEDDVVHFFGGLRILDIFVEHDRNGRATGNGFVEFAQRKDFNTAMGMHRNKIGHRYIELTVGSREMMHTARNADGVRLEGPPPNREERKELLPPPVLGAVPPGHTCISMLGLPDTVTDRDIAVFFNSQGVVPRAIHIMLGSNGVPTGHAFAEFSSHNDCERAFMNNGTTLGPHTISLRTIPYSEVAQALGGGVHPRLNPPEPRGNFFENGPSRGRLDNGPERGRGPDMGRGPEVPPMKRPLLDHALGDMGEEPGRRGSSFPERGGPMRGPGNQRPRFEDDRQLQGPASDHGCPDGFGSPGCVISATNIPYRAGVEDIINFFGGFDVTKENVMRRFNDRGQPTGDARIAFTSARDAQAALAKMNMRPLHGRNIALSIL</sequence>
<name>A0A2R5LBK6_9ACAR</name>
<dbReference type="PANTHER" id="PTHR13976">
    <property type="entry name" value="HETEROGENEOUS NUCLEAR RIBONUCLEOPROTEIN-RELATED"/>
    <property type="match status" value="1"/>
</dbReference>
<organism evidence="6">
    <name type="scientific">Ornithodoros turicata</name>
    <dbReference type="NCBI Taxonomy" id="34597"/>
    <lineage>
        <taxon>Eukaryota</taxon>
        <taxon>Metazoa</taxon>
        <taxon>Ecdysozoa</taxon>
        <taxon>Arthropoda</taxon>
        <taxon>Chelicerata</taxon>
        <taxon>Arachnida</taxon>
        <taxon>Acari</taxon>
        <taxon>Parasitiformes</taxon>
        <taxon>Ixodida</taxon>
        <taxon>Ixodoidea</taxon>
        <taxon>Argasidae</taxon>
        <taxon>Ornithodorinae</taxon>
        <taxon>Ornithodoros</taxon>
    </lineage>
</organism>
<proteinExistence type="predicted"/>
<reference evidence="6" key="1">
    <citation type="submission" date="2018-03" db="EMBL/GenBank/DDBJ databases">
        <title>The relapsing fever spirochete Borrelia turicatae persists in the highly oxidative environment of its soft-bodied tick vector.</title>
        <authorList>
            <person name="Bourret T.J."/>
            <person name="Boyle W.K."/>
            <person name="Valenzuela J.G."/>
            <person name="Oliveira F."/>
            <person name="Lopez J.E."/>
        </authorList>
    </citation>
    <scope>NUCLEOTIDE SEQUENCE</scope>
    <source>
        <strain evidence="6">Kansas strain/isolate</strain>
        <tissue evidence="6">Salivary glands</tissue>
    </source>
</reference>
<evidence type="ECO:0000256" key="1">
    <source>
        <dbReference type="ARBA" id="ARBA00022737"/>
    </source>
</evidence>
<feature type="domain" description="RRM" evidence="5">
    <location>
        <begin position="843"/>
        <end position="919"/>
    </location>
</feature>
<feature type="compositionally biased region" description="Basic and acidic residues" evidence="4">
    <location>
        <begin position="756"/>
        <end position="769"/>
    </location>
</feature>
<protein>
    <submittedName>
        <fullName evidence="6">Putative rna-binding protein</fullName>
    </submittedName>
</protein>
<dbReference type="CDD" id="cd12510">
    <property type="entry name" value="RRM1_RBM12_like"/>
    <property type="match status" value="1"/>
</dbReference>
<dbReference type="InterPro" id="IPR050666">
    <property type="entry name" value="ESRP"/>
</dbReference>
<dbReference type="InterPro" id="IPR035979">
    <property type="entry name" value="RBD_domain_sf"/>
</dbReference>
<feature type="region of interest" description="Disordered" evidence="4">
    <location>
        <begin position="735"/>
        <end position="835"/>
    </location>
</feature>
<dbReference type="InterPro" id="IPR012677">
    <property type="entry name" value="Nucleotide-bd_a/b_plait_sf"/>
</dbReference>
<evidence type="ECO:0000313" key="6">
    <source>
        <dbReference type="EMBL" id="MBY06849.1"/>
    </source>
</evidence>
<keyword evidence="2 3" id="KW-0694">RNA-binding</keyword>
<feature type="compositionally biased region" description="Low complexity" evidence="4">
    <location>
        <begin position="198"/>
        <end position="216"/>
    </location>
</feature>
<feature type="domain" description="RRM" evidence="5">
    <location>
        <begin position="647"/>
        <end position="724"/>
    </location>
</feature>
<feature type="region of interest" description="Disordered" evidence="4">
    <location>
        <begin position="86"/>
        <end position="228"/>
    </location>
</feature>
<dbReference type="Pfam" id="PF00076">
    <property type="entry name" value="RRM_1"/>
    <property type="match status" value="3"/>
</dbReference>
<dbReference type="PROSITE" id="PS50102">
    <property type="entry name" value="RRM"/>
    <property type="match status" value="4"/>
</dbReference>
<accession>A0A2R5LBK6</accession>
<dbReference type="CDD" id="cd12254">
    <property type="entry name" value="RRM_hnRNPH_ESRPs_RBM12_like"/>
    <property type="match status" value="1"/>
</dbReference>
<dbReference type="GO" id="GO:0003723">
    <property type="term" value="F:RNA binding"/>
    <property type="evidence" value="ECO:0007669"/>
    <property type="project" value="UniProtKB-UniRule"/>
</dbReference>
<feature type="region of interest" description="Disordered" evidence="4">
    <location>
        <begin position="264"/>
        <end position="284"/>
    </location>
</feature>
<dbReference type="AlphaFoldDB" id="A0A2R5LBK6"/>
<dbReference type="Gene3D" id="3.30.70.330">
    <property type="match status" value="5"/>
</dbReference>
<feature type="domain" description="RRM" evidence="5">
    <location>
        <begin position="3"/>
        <end position="74"/>
    </location>
</feature>